<keyword evidence="13" id="KW-1185">Reference proteome</keyword>
<comment type="subunit">
    <text evidence="9">Interacts with DRE2; as part of the cytosolic iron-sulfur (Fe-S) protein assembly (CIA) machinery.</text>
</comment>
<dbReference type="OrthoDB" id="1856718at2759"/>
<dbReference type="GO" id="GO:0050660">
    <property type="term" value="F:flavin adenine dinucleotide binding"/>
    <property type="evidence" value="ECO:0007669"/>
    <property type="project" value="UniProtKB-UniRule"/>
</dbReference>
<feature type="binding site" evidence="9">
    <location>
        <begin position="559"/>
        <end position="563"/>
    </location>
    <ligand>
        <name>NADP(+)</name>
        <dbReference type="ChEBI" id="CHEBI:58349"/>
    </ligand>
</feature>
<dbReference type="PRINTS" id="PR00369">
    <property type="entry name" value="FLAVODOXIN"/>
</dbReference>
<keyword evidence="7 9" id="KW-0521">NADP</keyword>
<keyword evidence="3 9" id="KW-0963">Cytoplasm</keyword>
<dbReference type="Pfam" id="PF00667">
    <property type="entry name" value="FAD_binding_1"/>
    <property type="match status" value="1"/>
</dbReference>
<protein>
    <recommendedName>
        <fullName evidence="9">NADPH-dependent diflavin oxidoreductase 1</fullName>
        <ecNumber evidence="9">1.18.1.-</ecNumber>
    </recommendedName>
    <alternativeName>
        <fullName evidence="9">NADPH-dependent FMN and FAD-containing oxidoreductase</fullName>
    </alternativeName>
</protein>
<comment type="similarity">
    <text evidence="9">Belongs to the NADPH-dependent diflavin oxidoreductase NDOR1 family.</text>
</comment>
<evidence type="ECO:0000256" key="6">
    <source>
        <dbReference type="ARBA" id="ARBA00022827"/>
    </source>
</evidence>
<name>A0A1E3PHN8_9ASCO</name>
<feature type="binding site" evidence="9">
    <location>
        <begin position="408"/>
        <end position="411"/>
    </location>
    <ligand>
        <name>FAD</name>
        <dbReference type="ChEBI" id="CHEBI:57692"/>
    </ligand>
</feature>
<feature type="domain" description="FAD-binding FR-type" evidence="11">
    <location>
        <begin position="228"/>
        <end position="479"/>
    </location>
</feature>
<keyword evidence="6 9" id="KW-0274">FAD</keyword>
<dbReference type="PROSITE" id="PS50902">
    <property type="entry name" value="FLAVODOXIN_LIKE"/>
    <property type="match status" value="1"/>
</dbReference>
<dbReference type="GO" id="GO:0010181">
    <property type="term" value="F:FMN binding"/>
    <property type="evidence" value="ECO:0007669"/>
    <property type="project" value="UniProtKB-UniRule"/>
</dbReference>
<evidence type="ECO:0000256" key="3">
    <source>
        <dbReference type="ARBA" id="ARBA00022490"/>
    </source>
</evidence>
<dbReference type="PROSITE" id="PS51384">
    <property type="entry name" value="FAD_FR"/>
    <property type="match status" value="1"/>
</dbReference>
<evidence type="ECO:0000313" key="13">
    <source>
        <dbReference type="Proteomes" id="UP000095009"/>
    </source>
</evidence>
<dbReference type="GO" id="GO:0006809">
    <property type="term" value="P:nitric oxide biosynthetic process"/>
    <property type="evidence" value="ECO:0007669"/>
    <property type="project" value="EnsemblFungi"/>
</dbReference>
<keyword evidence="8 9" id="KW-0560">Oxidoreductase</keyword>
<keyword evidence="9" id="KW-0496">Mitochondrion</keyword>
<dbReference type="InterPro" id="IPR017927">
    <property type="entry name" value="FAD-bd_FR_type"/>
</dbReference>
<dbReference type="Pfam" id="PF00175">
    <property type="entry name" value="NAD_binding_1"/>
    <property type="match status" value="1"/>
</dbReference>
<dbReference type="Proteomes" id="UP000095009">
    <property type="component" value="Unassembled WGS sequence"/>
</dbReference>
<evidence type="ECO:0000256" key="5">
    <source>
        <dbReference type="ARBA" id="ARBA00022643"/>
    </source>
</evidence>
<feature type="binding site" evidence="9">
    <location>
        <begin position="544"/>
        <end position="545"/>
    </location>
    <ligand>
        <name>NADP(+)</name>
        <dbReference type="ChEBI" id="CHEBI:58349"/>
    </ligand>
</feature>
<dbReference type="InterPro" id="IPR023173">
    <property type="entry name" value="NADPH_Cyt_P450_Rdtase_alpha"/>
</dbReference>
<dbReference type="InterPro" id="IPR008254">
    <property type="entry name" value="Flavodoxin/NO_synth"/>
</dbReference>
<dbReference type="GO" id="GO:0045429">
    <property type="term" value="P:positive regulation of nitric oxide biosynthetic process"/>
    <property type="evidence" value="ECO:0007669"/>
    <property type="project" value="EnsemblFungi"/>
</dbReference>
<evidence type="ECO:0000256" key="4">
    <source>
        <dbReference type="ARBA" id="ARBA00022630"/>
    </source>
</evidence>
<dbReference type="Gene3D" id="1.20.990.10">
    <property type="entry name" value="NADPH-cytochrome p450 Reductase, Chain A, domain 3"/>
    <property type="match status" value="1"/>
</dbReference>
<evidence type="ECO:0000256" key="7">
    <source>
        <dbReference type="ARBA" id="ARBA00022857"/>
    </source>
</evidence>
<dbReference type="Gene3D" id="3.40.50.360">
    <property type="match status" value="1"/>
</dbReference>
<comment type="similarity">
    <text evidence="9">In the C-terminal section; belongs to the flavoprotein pyridine nucleotide cytochrome reductase family.</text>
</comment>
<dbReference type="HAMAP" id="MF_03178">
    <property type="entry name" value="NDOR1"/>
    <property type="match status" value="1"/>
</dbReference>
<comment type="function">
    <text evidence="9">NADPH-dependent reductase which is a central component of the cytosolic iron-sulfur (Fe-S) protein assembly (CIA) machinery. Transfers electrons from NADPH via its FAD and FMN prosthetic groups to the [2Fe-2S] cluster of DRE2, another key component of the CIA machinery. In turn, this reduced cluster provides electrons for assembly of cytosolic iron-sulfur cluster proteins. Positively controls H(2)O(2)-induced cell death.</text>
</comment>
<dbReference type="SUPFAM" id="SSF52218">
    <property type="entry name" value="Flavoproteins"/>
    <property type="match status" value="1"/>
</dbReference>
<dbReference type="PRINTS" id="PR00371">
    <property type="entry name" value="FPNCR"/>
</dbReference>
<dbReference type="SUPFAM" id="SSF63380">
    <property type="entry name" value="Riboflavin synthase domain-like"/>
    <property type="match status" value="1"/>
</dbReference>
<dbReference type="InterPro" id="IPR001709">
    <property type="entry name" value="Flavoprot_Pyr_Nucl_cyt_Rdtase"/>
</dbReference>
<evidence type="ECO:0000259" key="10">
    <source>
        <dbReference type="PROSITE" id="PS50902"/>
    </source>
</evidence>
<dbReference type="PANTHER" id="PTHR19384:SF10">
    <property type="entry name" value="NADPH-DEPENDENT DIFLAVIN OXIDOREDUCTASE 1"/>
    <property type="match status" value="1"/>
</dbReference>
<dbReference type="InterPro" id="IPR028879">
    <property type="entry name" value="NDOR1"/>
</dbReference>
<keyword evidence="5 9" id="KW-0288">FMN</keyword>
<evidence type="ECO:0000256" key="9">
    <source>
        <dbReference type="HAMAP-Rule" id="MF_03178"/>
    </source>
</evidence>
<feature type="binding site" evidence="9">
    <location>
        <begin position="84"/>
        <end position="87"/>
    </location>
    <ligand>
        <name>FMN</name>
        <dbReference type="ChEBI" id="CHEBI:58210"/>
    </ligand>
</feature>
<dbReference type="Gene3D" id="2.40.30.10">
    <property type="entry name" value="Translation factors"/>
    <property type="match status" value="1"/>
</dbReference>
<dbReference type="GO" id="GO:0016651">
    <property type="term" value="F:oxidoreductase activity, acting on NAD(P)H"/>
    <property type="evidence" value="ECO:0007669"/>
    <property type="project" value="UniProtKB-UniRule"/>
</dbReference>
<comment type="similarity">
    <text evidence="9">In the N-terminal section; belongs to the flavodoxin family.</text>
</comment>
<feature type="binding site" evidence="9">
    <location>
        <position position="157"/>
    </location>
    <ligand>
        <name>FMN</name>
        <dbReference type="ChEBI" id="CHEBI:58210"/>
    </ligand>
</feature>
<dbReference type="InterPro" id="IPR001433">
    <property type="entry name" value="OxRdtase_FAD/NAD-bd"/>
</dbReference>
<evidence type="ECO:0000256" key="2">
    <source>
        <dbReference type="ARBA" id="ARBA00001974"/>
    </source>
</evidence>
<dbReference type="Gene3D" id="3.40.50.80">
    <property type="entry name" value="Nucleotide-binding domain of ferredoxin-NADP reductase (FNR) module"/>
    <property type="match status" value="1"/>
</dbReference>
<gene>
    <name evidence="9" type="primary">TAH18</name>
    <name evidence="12" type="ORF">NADFUDRAFT_52358</name>
</gene>
<dbReference type="InterPro" id="IPR039261">
    <property type="entry name" value="FNR_nucleotide-bd"/>
</dbReference>
<dbReference type="InterPro" id="IPR017938">
    <property type="entry name" value="Riboflavin_synthase-like_b-brl"/>
</dbReference>
<dbReference type="GO" id="GO:0160246">
    <property type="term" value="F:NADPH-iron-sulfur [2Fe-2S] protein oxidoreductase activity"/>
    <property type="evidence" value="ECO:0007669"/>
    <property type="project" value="EnsemblFungi"/>
</dbReference>
<dbReference type="EC" id="1.18.1.-" evidence="9"/>
<comment type="caution">
    <text evidence="9">Lacks conserved residue(s) required for the propagation of feature annotation.</text>
</comment>
<dbReference type="InterPro" id="IPR029039">
    <property type="entry name" value="Flavoprotein-like_sf"/>
</dbReference>
<feature type="binding site" evidence="9">
    <location>
        <position position="634"/>
    </location>
    <ligand>
        <name>FAD</name>
        <dbReference type="ChEBI" id="CHEBI:57692"/>
    </ligand>
</feature>
<dbReference type="GO" id="GO:0005739">
    <property type="term" value="C:mitochondrion"/>
    <property type="evidence" value="ECO:0007669"/>
    <property type="project" value="UniProtKB-SubCell"/>
</dbReference>
<feature type="binding site" evidence="9">
    <location>
        <position position="486"/>
    </location>
    <ligand>
        <name>NADP(+)</name>
        <dbReference type="ChEBI" id="CHEBI:58349"/>
    </ligand>
</feature>
<feature type="domain" description="Flavodoxin-like" evidence="10">
    <location>
        <begin position="28"/>
        <end position="175"/>
    </location>
</feature>
<dbReference type="EMBL" id="KV454411">
    <property type="protein sequence ID" value="ODQ64734.1"/>
    <property type="molecule type" value="Genomic_DNA"/>
</dbReference>
<evidence type="ECO:0000259" key="11">
    <source>
        <dbReference type="PROSITE" id="PS51384"/>
    </source>
</evidence>
<comment type="cofactor">
    <cofactor evidence="2 9">
        <name>FAD</name>
        <dbReference type="ChEBI" id="CHEBI:57692"/>
    </cofactor>
</comment>
<comment type="cofactor">
    <cofactor evidence="1 9">
        <name>FMN</name>
        <dbReference type="ChEBI" id="CHEBI:58210"/>
    </cofactor>
</comment>
<evidence type="ECO:0000256" key="8">
    <source>
        <dbReference type="ARBA" id="ARBA00023002"/>
    </source>
</evidence>
<dbReference type="GO" id="GO:0050661">
    <property type="term" value="F:NADP binding"/>
    <property type="evidence" value="ECO:0007669"/>
    <property type="project" value="UniProtKB-UniRule"/>
</dbReference>
<feature type="binding site" evidence="9">
    <location>
        <begin position="34"/>
        <end position="39"/>
    </location>
    <ligand>
        <name>FMN</name>
        <dbReference type="ChEBI" id="CHEBI:58210"/>
    </ligand>
</feature>
<organism evidence="12 13">
    <name type="scientific">Nadsonia fulvescens var. elongata DSM 6958</name>
    <dbReference type="NCBI Taxonomy" id="857566"/>
    <lineage>
        <taxon>Eukaryota</taxon>
        <taxon>Fungi</taxon>
        <taxon>Dikarya</taxon>
        <taxon>Ascomycota</taxon>
        <taxon>Saccharomycotina</taxon>
        <taxon>Dipodascomycetes</taxon>
        <taxon>Dipodascales</taxon>
        <taxon>Dipodascales incertae sedis</taxon>
        <taxon>Nadsonia</taxon>
    </lineage>
</organism>
<dbReference type="InterPro" id="IPR003097">
    <property type="entry name" value="CysJ-like_FAD-binding"/>
</dbReference>
<dbReference type="GO" id="GO:0016226">
    <property type="term" value="P:iron-sulfur cluster assembly"/>
    <property type="evidence" value="ECO:0007669"/>
    <property type="project" value="UniProtKB-UniRule"/>
</dbReference>
<dbReference type="SUPFAM" id="SSF52343">
    <property type="entry name" value="Ferredoxin reductase-like, C-terminal NADP-linked domain"/>
    <property type="match status" value="1"/>
</dbReference>
<evidence type="ECO:0000256" key="1">
    <source>
        <dbReference type="ARBA" id="ARBA00001917"/>
    </source>
</evidence>
<comment type="catalytic activity">
    <reaction evidence="9">
        <text>2 oxidized [2Fe-2S]-[protein] + NADPH = 2 reduced [2Fe-2S]-[protein] + NADP(+) + H(+)</text>
        <dbReference type="Rhea" id="RHEA:67716"/>
        <dbReference type="Rhea" id="RHEA-COMP:17327"/>
        <dbReference type="Rhea" id="RHEA-COMP:17328"/>
        <dbReference type="ChEBI" id="CHEBI:15378"/>
        <dbReference type="ChEBI" id="CHEBI:33737"/>
        <dbReference type="ChEBI" id="CHEBI:33738"/>
        <dbReference type="ChEBI" id="CHEBI:57783"/>
        <dbReference type="ChEBI" id="CHEBI:58349"/>
    </reaction>
</comment>
<dbReference type="InterPro" id="IPR001094">
    <property type="entry name" value="Flavdoxin-like"/>
</dbReference>
<keyword evidence="4 9" id="KW-0285">Flavoprotein</keyword>
<proteinExistence type="inferred from homology"/>
<feature type="binding site" evidence="9">
    <location>
        <position position="378"/>
    </location>
    <ligand>
        <name>FAD</name>
        <dbReference type="ChEBI" id="CHEBI:57692"/>
    </ligand>
</feature>
<dbReference type="STRING" id="857566.A0A1E3PHN8"/>
<dbReference type="PANTHER" id="PTHR19384">
    <property type="entry name" value="NITRIC OXIDE SYNTHASE-RELATED"/>
    <property type="match status" value="1"/>
</dbReference>
<accession>A0A1E3PHN8</accession>
<reference evidence="12 13" key="1">
    <citation type="journal article" date="2016" name="Proc. Natl. Acad. Sci. U.S.A.">
        <title>Comparative genomics of biotechnologically important yeasts.</title>
        <authorList>
            <person name="Riley R."/>
            <person name="Haridas S."/>
            <person name="Wolfe K.H."/>
            <person name="Lopes M.R."/>
            <person name="Hittinger C.T."/>
            <person name="Goeker M."/>
            <person name="Salamov A.A."/>
            <person name="Wisecaver J.H."/>
            <person name="Long T.M."/>
            <person name="Calvey C.H."/>
            <person name="Aerts A.L."/>
            <person name="Barry K.W."/>
            <person name="Choi C."/>
            <person name="Clum A."/>
            <person name="Coughlan A.Y."/>
            <person name="Deshpande S."/>
            <person name="Douglass A.P."/>
            <person name="Hanson S.J."/>
            <person name="Klenk H.-P."/>
            <person name="LaButti K.M."/>
            <person name="Lapidus A."/>
            <person name="Lindquist E.A."/>
            <person name="Lipzen A.M."/>
            <person name="Meier-Kolthoff J.P."/>
            <person name="Ohm R.A."/>
            <person name="Otillar R.P."/>
            <person name="Pangilinan J.L."/>
            <person name="Peng Y."/>
            <person name="Rokas A."/>
            <person name="Rosa C.A."/>
            <person name="Scheuner C."/>
            <person name="Sibirny A.A."/>
            <person name="Slot J.C."/>
            <person name="Stielow J.B."/>
            <person name="Sun H."/>
            <person name="Kurtzman C.P."/>
            <person name="Blackwell M."/>
            <person name="Grigoriev I.V."/>
            <person name="Jeffries T.W."/>
        </authorList>
    </citation>
    <scope>NUCLEOTIDE SEQUENCE [LARGE SCALE GENOMIC DNA]</scope>
    <source>
        <strain evidence="12 13">DSM 6958</strain>
    </source>
</reference>
<comment type="subcellular location">
    <subcellularLocation>
        <location evidence="9">Cytoplasm</location>
    </subcellularLocation>
    <subcellularLocation>
        <location evidence="9">Mitochondrion</location>
    </subcellularLocation>
    <text evidence="9">Relocalizes to mitochondria after H(2)O(2) exposure.</text>
</comment>
<sequence>MAEEIDFNKLSITDEVVYDSSLAESRPLLILYGTETGNAYDYALLLAATCSRLHFKVRILSMDDYFLTSLNKLTTEKCIIFITSTLGQGDLPNNCLRFWKFMRRRSLASNLLASTYFTTFGLGDSSYPHYNYAVKKLHIRLTQLGCQEFSPRAEGDEQSPDGVDAMFVEWEKTVRKNLLNLFPLPPGIKAISEQILLPPRNPIKLLENEIIPTVGKSDITLSRSDKTMPVLTGRVLLNNRITDKSHFQDVRNLRFELVDEGSDSVKAPAYSPGDTIALYPSNTDMDVDALIQHQGWADLADTRVAIEGDITGAPGGLVTTLTVRSLIKYHLDIMSIPRRSFFSQIWHFASDERERERLQEFSTLEGLEDLYDYANRPRRSILEVITEFSSLRIPLEFLFSLIPFLRPRLYSIASPEHTDSTTPVSLELVIAIVKYKTIIRRIRRGITTNWISTLANNDLIPFTIHKTTLPVPKDHSVPLVMVAPGTGIAPMRSLILTRHQEDKLHPTEKGSLTLFFGCRFKDKDYLFSDEWPRVHGLTVLESFSRDPILRTENELPSHTKYVQDSMYRYRDILVQKLVHENGVFYICGSAGKMPREVRITLIESIKEVLDWDDEKVGVWLKDMEKKNRYLQEVW</sequence>
<evidence type="ECO:0000313" key="12">
    <source>
        <dbReference type="EMBL" id="ODQ64734.1"/>
    </source>
</evidence>
<dbReference type="GO" id="GO:0034599">
    <property type="term" value="P:cellular response to oxidative stress"/>
    <property type="evidence" value="ECO:0007669"/>
    <property type="project" value="EnsemblFungi"/>
</dbReference>
<dbReference type="GO" id="GO:0005829">
    <property type="term" value="C:cytosol"/>
    <property type="evidence" value="ECO:0007669"/>
    <property type="project" value="EnsemblFungi"/>
</dbReference>
<dbReference type="AlphaFoldDB" id="A0A1E3PHN8"/>
<dbReference type="GO" id="GO:0097361">
    <property type="term" value="C:cytosolic [4Fe-4S] assembly targeting complex"/>
    <property type="evidence" value="ECO:0007669"/>
    <property type="project" value="EnsemblFungi"/>
</dbReference>
<dbReference type="Pfam" id="PF00258">
    <property type="entry name" value="Flavodoxin_1"/>
    <property type="match status" value="1"/>
</dbReference>